<dbReference type="Pfam" id="PF00587">
    <property type="entry name" value="tRNA-synt_2b"/>
    <property type="match status" value="1"/>
</dbReference>
<evidence type="ECO:0000256" key="9">
    <source>
        <dbReference type="ARBA" id="ARBA00047671"/>
    </source>
</evidence>
<dbReference type="Pfam" id="PF09180">
    <property type="entry name" value="ProRS-C_1"/>
    <property type="match status" value="1"/>
</dbReference>
<dbReference type="EC" id="6.1.1.15" evidence="1"/>
<dbReference type="FunFam" id="3.30.930.10:FF:000037">
    <property type="entry name" value="Proline--tRNA ligase"/>
    <property type="match status" value="1"/>
</dbReference>
<evidence type="ECO:0000256" key="2">
    <source>
        <dbReference type="ARBA" id="ARBA00019110"/>
    </source>
</evidence>
<dbReference type="Pfam" id="PF03129">
    <property type="entry name" value="HGTP_anticodon"/>
    <property type="match status" value="1"/>
</dbReference>
<dbReference type="GO" id="GO:0005524">
    <property type="term" value="F:ATP binding"/>
    <property type="evidence" value="ECO:0007669"/>
    <property type="project" value="UniProtKB-KW"/>
</dbReference>
<sequence length="500" mass="57362">MEDSIVKEETAFSLTHKKDESFWEWYSEVVTRGEIIEHYEISGLFTLRPCAISIWDIIKGFFDAEIKKMKIKNCYFPLFVAPLNQQKQKDHMEQFESVLAWVTKTGESEVEIPFAIRPSSEAIMYPYFSKWIRSHRDLPLKLNQWCNVVRWQFSHPTPFIRSHEYLWQEGHTAFATKEEADEEVLDISELYRRIYEEYLAVPVTKGQKSELEKFAGGQYTTTVEAFIPNTGHCIQGAASHCLGNNFAKAFEIYFENTKGEKDMVWQNTWAFSTRAIGVMIMVHGDDKGLVFPPKVAPIQVIVIPVSSREDANSQVIFEACAATVKKLVEAGIRVEADLRDHYSSCWKYSHWELKGVPLRIEIQSKDLANDQVKAVRRDNGAKTDIPLASIADQVKVVLDDIQQNLFDIAKQKRDACVEVVDTLDEFVNALNRKKVVLAPWCDEEAVEKDVKAQTKMKVSSIKTICSPLEQPELIKGKTCFASDKPAKKWTYWARSCDMID</sequence>
<keyword evidence="5" id="KW-0067">ATP-binding</keyword>
<evidence type="ECO:0000256" key="8">
    <source>
        <dbReference type="ARBA" id="ARBA00029731"/>
    </source>
</evidence>
<evidence type="ECO:0000313" key="11">
    <source>
        <dbReference type="EMBL" id="CAH9145106.1"/>
    </source>
</evidence>
<dbReference type="GO" id="GO:0017101">
    <property type="term" value="C:aminoacyl-tRNA synthetase multienzyme complex"/>
    <property type="evidence" value="ECO:0007669"/>
    <property type="project" value="TreeGrafter"/>
</dbReference>
<dbReference type="InterPro" id="IPR036621">
    <property type="entry name" value="Anticodon-bd_dom_sf"/>
</dbReference>
<accession>A0AAV0GBC1</accession>
<evidence type="ECO:0000313" key="12">
    <source>
        <dbReference type="Proteomes" id="UP001152523"/>
    </source>
</evidence>
<dbReference type="InterPro" id="IPR006195">
    <property type="entry name" value="aa-tRNA-synth_II"/>
</dbReference>
<comment type="caution">
    <text evidence="11">The sequence shown here is derived from an EMBL/GenBank/DDBJ whole genome shotgun (WGS) entry which is preliminary data.</text>
</comment>
<dbReference type="PANTHER" id="PTHR43382:SF2">
    <property type="entry name" value="BIFUNCTIONAL GLUTAMATE_PROLINE--TRNA LIGASE"/>
    <property type="match status" value="1"/>
</dbReference>
<evidence type="ECO:0000259" key="10">
    <source>
        <dbReference type="PROSITE" id="PS50862"/>
    </source>
</evidence>
<keyword evidence="12" id="KW-1185">Reference proteome</keyword>
<keyword evidence="4" id="KW-0547">Nucleotide-binding</keyword>
<reference evidence="11" key="1">
    <citation type="submission" date="2022-07" db="EMBL/GenBank/DDBJ databases">
        <authorList>
            <person name="Macas J."/>
            <person name="Novak P."/>
            <person name="Neumann P."/>
        </authorList>
    </citation>
    <scope>NUCLEOTIDE SEQUENCE</scope>
</reference>
<evidence type="ECO:0000256" key="4">
    <source>
        <dbReference type="ARBA" id="ARBA00022741"/>
    </source>
</evidence>
<evidence type="ECO:0000256" key="1">
    <source>
        <dbReference type="ARBA" id="ARBA00012831"/>
    </source>
</evidence>
<gene>
    <name evidence="11" type="ORF">CEPIT_LOCUS41956</name>
</gene>
<dbReference type="InterPro" id="IPR004499">
    <property type="entry name" value="Pro-tRNA-ligase_IIa_arc-type"/>
</dbReference>
<dbReference type="SMART" id="SM00946">
    <property type="entry name" value="ProRS-C_1"/>
    <property type="match status" value="1"/>
</dbReference>
<dbReference type="SUPFAM" id="SSF52954">
    <property type="entry name" value="Class II aaRS ABD-related"/>
    <property type="match status" value="1"/>
</dbReference>
<evidence type="ECO:0000256" key="3">
    <source>
        <dbReference type="ARBA" id="ARBA00022598"/>
    </source>
</evidence>
<dbReference type="GO" id="GO:0005737">
    <property type="term" value="C:cytoplasm"/>
    <property type="evidence" value="ECO:0007669"/>
    <property type="project" value="InterPro"/>
</dbReference>
<dbReference type="AlphaFoldDB" id="A0AAV0GBC1"/>
<dbReference type="Proteomes" id="UP001152523">
    <property type="component" value="Unassembled WGS sequence"/>
</dbReference>
<dbReference type="InterPro" id="IPR004154">
    <property type="entry name" value="Anticodon-bd"/>
</dbReference>
<dbReference type="EMBL" id="CAMAPF010001073">
    <property type="protein sequence ID" value="CAH9145106.1"/>
    <property type="molecule type" value="Genomic_DNA"/>
</dbReference>
<evidence type="ECO:0000256" key="5">
    <source>
        <dbReference type="ARBA" id="ARBA00022840"/>
    </source>
</evidence>
<dbReference type="HAMAP" id="MF_01571">
    <property type="entry name" value="Pro_tRNA_synth_type3"/>
    <property type="match status" value="1"/>
</dbReference>
<keyword evidence="6" id="KW-0648">Protein biosynthesis</keyword>
<dbReference type="PROSITE" id="PS50862">
    <property type="entry name" value="AA_TRNA_LIGASE_II"/>
    <property type="match status" value="1"/>
</dbReference>
<dbReference type="SUPFAM" id="SSF55681">
    <property type="entry name" value="Class II aaRS and biotin synthetases"/>
    <property type="match status" value="1"/>
</dbReference>
<name>A0AAV0GBC1_9ASTE</name>
<evidence type="ECO:0000256" key="6">
    <source>
        <dbReference type="ARBA" id="ARBA00022917"/>
    </source>
</evidence>
<dbReference type="CDD" id="cd00862">
    <property type="entry name" value="ProRS_anticodon_zinc"/>
    <property type="match status" value="1"/>
</dbReference>
<keyword evidence="7" id="KW-0030">Aminoacyl-tRNA synthetase</keyword>
<dbReference type="Gene3D" id="3.30.110.30">
    <property type="entry name" value="C-terminal domain of ProRS"/>
    <property type="match status" value="1"/>
</dbReference>
<dbReference type="Gene3D" id="3.40.50.800">
    <property type="entry name" value="Anticodon-binding domain"/>
    <property type="match status" value="1"/>
</dbReference>
<dbReference type="GO" id="GO:0006433">
    <property type="term" value="P:prolyl-tRNA aminoacylation"/>
    <property type="evidence" value="ECO:0007669"/>
    <property type="project" value="InterPro"/>
</dbReference>
<dbReference type="PANTHER" id="PTHR43382">
    <property type="entry name" value="PROLYL-TRNA SYNTHETASE"/>
    <property type="match status" value="1"/>
</dbReference>
<dbReference type="Gene3D" id="3.30.930.10">
    <property type="entry name" value="Bira Bifunctional Protein, Domain 2"/>
    <property type="match status" value="1"/>
</dbReference>
<evidence type="ECO:0000256" key="7">
    <source>
        <dbReference type="ARBA" id="ARBA00023146"/>
    </source>
</evidence>
<proteinExistence type="inferred from homology"/>
<dbReference type="InterPro" id="IPR017449">
    <property type="entry name" value="Pro-tRNA_synth_II"/>
</dbReference>
<dbReference type="FunFam" id="3.40.50.800:FF:000005">
    <property type="entry name" value="bifunctional glutamate/proline--tRNA ligase"/>
    <property type="match status" value="1"/>
</dbReference>
<organism evidence="11 12">
    <name type="scientific">Cuscuta epithymum</name>
    <dbReference type="NCBI Taxonomy" id="186058"/>
    <lineage>
        <taxon>Eukaryota</taxon>
        <taxon>Viridiplantae</taxon>
        <taxon>Streptophyta</taxon>
        <taxon>Embryophyta</taxon>
        <taxon>Tracheophyta</taxon>
        <taxon>Spermatophyta</taxon>
        <taxon>Magnoliopsida</taxon>
        <taxon>eudicotyledons</taxon>
        <taxon>Gunneridae</taxon>
        <taxon>Pentapetalae</taxon>
        <taxon>asterids</taxon>
        <taxon>lamiids</taxon>
        <taxon>Solanales</taxon>
        <taxon>Convolvulaceae</taxon>
        <taxon>Cuscuteae</taxon>
        <taxon>Cuscuta</taxon>
        <taxon>Cuscuta subgen. Cuscuta</taxon>
    </lineage>
</organism>
<feature type="domain" description="Aminoacyl-transfer RNA synthetases class-II family profile" evidence="10">
    <location>
        <begin position="77"/>
        <end position="292"/>
    </location>
</feature>
<dbReference type="InterPro" id="IPR045864">
    <property type="entry name" value="aa-tRNA-synth_II/BPL/LPL"/>
</dbReference>
<keyword evidence="3" id="KW-0436">Ligase</keyword>
<comment type="catalytic activity">
    <reaction evidence="9">
        <text>tRNA(Pro) + L-proline + ATP = L-prolyl-tRNA(Pro) + AMP + diphosphate</text>
        <dbReference type="Rhea" id="RHEA:14305"/>
        <dbReference type="Rhea" id="RHEA-COMP:9700"/>
        <dbReference type="Rhea" id="RHEA-COMP:9702"/>
        <dbReference type="ChEBI" id="CHEBI:30616"/>
        <dbReference type="ChEBI" id="CHEBI:33019"/>
        <dbReference type="ChEBI" id="CHEBI:60039"/>
        <dbReference type="ChEBI" id="CHEBI:78442"/>
        <dbReference type="ChEBI" id="CHEBI:78532"/>
        <dbReference type="ChEBI" id="CHEBI:456215"/>
        <dbReference type="EC" id="6.1.1.15"/>
    </reaction>
</comment>
<dbReference type="SUPFAM" id="SSF64586">
    <property type="entry name" value="C-terminal domain of ProRS"/>
    <property type="match status" value="1"/>
</dbReference>
<dbReference type="InterPro" id="IPR016061">
    <property type="entry name" value="Pro-tRNA_ligase_II_C"/>
</dbReference>
<dbReference type="InterPro" id="IPR002314">
    <property type="entry name" value="aa-tRNA-synt_IIb"/>
</dbReference>
<protein>
    <recommendedName>
        <fullName evidence="2">Proline--tRNA ligase</fullName>
        <ecNumber evidence="1">6.1.1.15</ecNumber>
    </recommendedName>
    <alternativeName>
        <fullName evidence="8">Prolyl-tRNA synthetase</fullName>
    </alternativeName>
</protein>
<dbReference type="NCBIfam" id="TIGR00408">
    <property type="entry name" value="proS_fam_I"/>
    <property type="match status" value="1"/>
</dbReference>
<dbReference type="GO" id="GO:0004827">
    <property type="term" value="F:proline-tRNA ligase activity"/>
    <property type="evidence" value="ECO:0007669"/>
    <property type="project" value="UniProtKB-EC"/>
</dbReference>